<organism evidence="2 3">
    <name type="scientific">Mycolicibacterium arenosum</name>
    <dbReference type="NCBI Taxonomy" id="2952157"/>
    <lineage>
        <taxon>Bacteria</taxon>
        <taxon>Bacillati</taxon>
        <taxon>Actinomycetota</taxon>
        <taxon>Actinomycetes</taxon>
        <taxon>Mycobacteriales</taxon>
        <taxon>Mycobacteriaceae</taxon>
        <taxon>Mycolicibacterium</taxon>
    </lineage>
</organism>
<dbReference type="Gene3D" id="3.40.50.2000">
    <property type="entry name" value="Glycogen Phosphorylase B"/>
    <property type="match status" value="1"/>
</dbReference>
<evidence type="ECO:0000313" key="3">
    <source>
        <dbReference type="Proteomes" id="UP001651690"/>
    </source>
</evidence>
<keyword evidence="3" id="KW-1185">Reference proteome</keyword>
<gene>
    <name evidence="2" type="ORF">NM203_16495</name>
</gene>
<keyword evidence="2" id="KW-0328">Glycosyltransferase</keyword>
<dbReference type="GO" id="GO:0016757">
    <property type="term" value="F:glycosyltransferase activity"/>
    <property type="evidence" value="ECO:0007669"/>
    <property type="project" value="UniProtKB-KW"/>
</dbReference>
<sequence length="398" mass="43411">MTRPTVCFLLSKDPVLEHGGDVAMFRLIVGLAAHDFDVSAVCLSRESGTAAFELDDATIPLIRVRKPEINPAKLLFGAVRARRSLVHVRFDCPELVSAIDATDAQTYVAEHSYMAESFLRSTRFGHRRLVVNTHVPEALVWRATRGALGRLEVPRLKRDELRVARSADAVATFDADEAAELRAQGVADARWLDLRLPPVPQVDIAATPRRLVLMGTRDWPPNQEAFLHAIRLWPAIADGIDGAELCIIGAKKPGAAEVALPDGVRDLGFVDDLEAFLTTCRAMIAPIRTGGGVRVKLLDAIRMGLPVVGTAAAVGSLNRVFDLGVFDDDDAFVAQCRRMLLDVDAAVTAGRATYRANSEYWREARGRREVATLILGRDPDSPHRGSHLPVSHPPCSDS</sequence>
<proteinExistence type="predicted"/>
<dbReference type="EC" id="2.4.-.-" evidence="2"/>
<protein>
    <submittedName>
        <fullName evidence="2">Glycosyltransferase</fullName>
        <ecNumber evidence="2">2.4.-.-</ecNumber>
    </submittedName>
</protein>
<dbReference type="SUPFAM" id="SSF53756">
    <property type="entry name" value="UDP-Glycosyltransferase/glycogen phosphorylase"/>
    <property type="match status" value="1"/>
</dbReference>
<dbReference type="Pfam" id="PF13692">
    <property type="entry name" value="Glyco_trans_1_4"/>
    <property type="match status" value="1"/>
</dbReference>
<feature type="region of interest" description="Disordered" evidence="1">
    <location>
        <begin position="376"/>
        <end position="398"/>
    </location>
</feature>
<evidence type="ECO:0000256" key="1">
    <source>
        <dbReference type="SAM" id="MobiDB-lite"/>
    </source>
</evidence>
<dbReference type="RefSeq" id="WP_255061096.1">
    <property type="nucleotide sequence ID" value="NZ_JANDBD010000006.1"/>
</dbReference>
<accession>A0ABT1M3Q4</accession>
<dbReference type="Proteomes" id="UP001651690">
    <property type="component" value="Unassembled WGS sequence"/>
</dbReference>
<keyword evidence="2" id="KW-0808">Transferase</keyword>
<dbReference type="EMBL" id="JANDBD010000006">
    <property type="protein sequence ID" value="MCP9273790.1"/>
    <property type="molecule type" value="Genomic_DNA"/>
</dbReference>
<name>A0ABT1M3Q4_9MYCO</name>
<comment type="caution">
    <text evidence="2">The sequence shown here is derived from an EMBL/GenBank/DDBJ whole genome shotgun (WGS) entry which is preliminary data.</text>
</comment>
<reference evidence="2 3" key="1">
    <citation type="submission" date="2022-06" db="EMBL/GenBank/DDBJ databases">
        <title>Mycolicibacterium sp. CAU 1645 isolated from seawater.</title>
        <authorList>
            <person name="Kim W."/>
        </authorList>
    </citation>
    <scope>NUCLEOTIDE SEQUENCE [LARGE SCALE GENOMIC DNA]</scope>
    <source>
        <strain evidence="2 3">CAU 1645</strain>
    </source>
</reference>
<evidence type="ECO:0000313" key="2">
    <source>
        <dbReference type="EMBL" id="MCP9273790.1"/>
    </source>
</evidence>